<dbReference type="SMART" id="SM00355">
    <property type="entry name" value="ZnF_C2H2"/>
    <property type="match status" value="7"/>
</dbReference>
<dbReference type="Pfam" id="PF00096">
    <property type="entry name" value="zf-C2H2"/>
    <property type="match status" value="5"/>
</dbReference>
<dbReference type="GO" id="GO:0008270">
    <property type="term" value="F:zinc ion binding"/>
    <property type="evidence" value="ECO:0007669"/>
    <property type="project" value="UniProtKB-KW"/>
</dbReference>
<dbReference type="HOGENOM" id="CLU_002678_2_1_1"/>
<dbReference type="eggNOG" id="KOG1721">
    <property type="taxonomic scope" value="Eukaryota"/>
</dbReference>
<feature type="domain" description="C2H2-type" evidence="12">
    <location>
        <begin position="246"/>
        <end position="273"/>
    </location>
</feature>
<dbReference type="AlphaFoldDB" id="A7RXS4"/>
<dbReference type="Proteomes" id="UP000001593">
    <property type="component" value="Unassembled WGS sequence"/>
</dbReference>
<feature type="domain" description="C2H2-type" evidence="12">
    <location>
        <begin position="27"/>
        <end position="54"/>
    </location>
</feature>
<dbReference type="GO" id="GO:0000981">
    <property type="term" value="F:DNA-binding transcription factor activity, RNA polymerase II-specific"/>
    <property type="evidence" value="ECO:0000318"/>
    <property type="project" value="GO_Central"/>
</dbReference>
<comment type="subcellular location">
    <subcellularLocation>
        <location evidence="1">Nucleus</location>
    </subcellularLocation>
</comment>
<evidence type="ECO:0000256" key="9">
    <source>
        <dbReference type="ARBA" id="ARBA00023163"/>
    </source>
</evidence>
<proteinExistence type="inferred from homology"/>
<name>A7RXS4_NEMVE</name>
<dbReference type="FunFam" id="3.30.160.60:FF:000340">
    <property type="entry name" value="zinc finger protein 473 isoform X1"/>
    <property type="match status" value="1"/>
</dbReference>
<keyword evidence="7" id="KW-0805">Transcription regulation</keyword>
<evidence type="ECO:0000313" key="14">
    <source>
        <dbReference type="Proteomes" id="UP000001593"/>
    </source>
</evidence>
<protein>
    <recommendedName>
        <fullName evidence="12">C2H2-type domain-containing protein</fullName>
    </recommendedName>
</protein>
<dbReference type="FunFam" id="3.30.160.60:FF:001289">
    <property type="entry name" value="Zinc finger protein 574"/>
    <property type="match status" value="1"/>
</dbReference>
<evidence type="ECO:0000256" key="8">
    <source>
        <dbReference type="ARBA" id="ARBA00023125"/>
    </source>
</evidence>
<feature type="domain" description="C2H2-type" evidence="12">
    <location>
        <begin position="196"/>
        <end position="223"/>
    </location>
</feature>
<dbReference type="EMBL" id="DS469551">
    <property type="protein sequence ID" value="EDO43672.1"/>
    <property type="molecule type" value="Genomic_DNA"/>
</dbReference>
<evidence type="ECO:0000256" key="2">
    <source>
        <dbReference type="ARBA" id="ARBA00006991"/>
    </source>
</evidence>
<evidence type="ECO:0000256" key="11">
    <source>
        <dbReference type="PROSITE-ProRule" id="PRU00042"/>
    </source>
</evidence>
<keyword evidence="3" id="KW-0479">Metal-binding</keyword>
<keyword evidence="9" id="KW-0804">Transcription</keyword>
<sequence>MCHICNTSFTTNAASLEHAIASHPKPYKCKDCGRCFRLLGHLYSHLQTHSKRKGREVEAFEYEINTKAPSKSRAHTGKNRTYPSKPCKCKECGRSFRYRGHLSSHQRIHSGEKPYECDICGRRFRQSGTLLRHKKIHLMECPSVMSSPNKEFGELEQRKRYDFIKKPFKCVDCGACFRFKSHLESHAMRHSGEKPFKCAHCERLFRQASTLVRHVRTHTRLRPCSCTNPSSNMKFVNHVHEGEKPFQCHYCMETFHLTNDLVQHVRVHFGKSPGKP</sequence>
<evidence type="ECO:0000256" key="7">
    <source>
        <dbReference type="ARBA" id="ARBA00023015"/>
    </source>
</evidence>
<dbReference type="InterPro" id="IPR013087">
    <property type="entry name" value="Znf_C2H2_type"/>
</dbReference>
<evidence type="ECO:0000256" key="6">
    <source>
        <dbReference type="ARBA" id="ARBA00022833"/>
    </source>
</evidence>
<gene>
    <name evidence="13" type="ORF">NEMVEDRAFT_v1g97076</name>
</gene>
<keyword evidence="10" id="KW-0539">Nucleus</keyword>
<evidence type="ECO:0000256" key="10">
    <source>
        <dbReference type="ARBA" id="ARBA00023242"/>
    </source>
</evidence>
<organism evidence="13 14">
    <name type="scientific">Nematostella vectensis</name>
    <name type="common">Starlet sea anemone</name>
    <dbReference type="NCBI Taxonomy" id="45351"/>
    <lineage>
        <taxon>Eukaryota</taxon>
        <taxon>Metazoa</taxon>
        <taxon>Cnidaria</taxon>
        <taxon>Anthozoa</taxon>
        <taxon>Hexacorallia</taxon>
        <taxon>Actiniaria</taxon>
        <taxon>Edwardsiidae</taxon>
        <taxon>Nematostella</taxon>
    </lineage>
</organism>
<dbReference type="FunFam" id="3.30.160.60:FF:000038">
    <property type="entry name" value="Zinc finger protein 624"/>
    <property type="match status" value="1"/>
</dbReference>
<feature type="domain" description="C2H2-type" evidence="12">
    <location>
        <begin position="87"/>
        <end position="114"/>
    </location>
</feature>
<keyword evidence="6" id="KW-0862">Zinc</keyword>
<evidence type="ECO:0000256" key="5">
    <source>
        <dbReference type="ARBA" id="ARBA00022771"/>
    </source>
</evidence>
<feature type="domain" description="C2H2-type" evidence="12">
    <location>
        <begin position="115"/>
        <end position="142"/>
    </location>
</feature>
<dbReference type="PANTHER" id="PTHR24409">
    <property type="entry name" value="ZINC FINGER PROTEIN 142"/>
    <property type="match status" value="1"/>
</dbReference>
<accession>A7RXS4</accession>
<dbReference type="GO" id="GO:0006357">
    <property type="term" value="P:regulation of transcription by RNA polymerase II"/>
    <property type="evidence" value="ECO:0000318"/>
    <property type="project" value="GO_Central"/>
</dbReference>
<keyword evidence="8" id="KW-0238">DNA-binding</keyword>
<evidence type="ECO:0000259" key="12">
    <source>
        <dbReference type="PROSITE" id="PS50157"/>
    </source>
</evidence>
<dbReference type="InParanoid" id="A7RXS4"/>
<dbReference type="InterPro" id="IPR036236">
    <property type="entry name" value="Znf_C2H2_sf"/>
</dbReference>
<dbReference type="Gene3D" id="3.30.160.60">
    <property type="entry name" value="Classic Zinc Finger"/>
    <property type="match status" value="6"/>
</dbReference>
<feature type="domain" description="C2H2-type" evidence="12">
    <location>
        <begin position="168"/>
        <end position="195"/>
    </location>
</feature>
<evidence type="ECO:0000256" key="3">
    <source>
        <dbReference type="ARBA" id="ARBA00022723"/>
    </source>
</evidence>
<dbReference type="GO" id="GO:0000978">
    <property type="term" value="F:RNA polymerase II cis-regulatory region sequence-specific DNA binding"/>
    <property type="evidence" value="ECO:0000318"/>
    <property type="project" value="GO_Central"/>
</dbReference>
<dbReference type="PROSITE" id="PS00028">
    <property type="entry name" value="ZINC_FINGER_C2H2_1"/>
    <property type="match status" value="6"/>
</dbReference>
<dbReference type="FunFam" id="3.30.160.60:FF:000212">
    <property type="entry name" value="zinc finger protein 382 isoform X2"/>
    <property type="match status" value="1"/>
</dbReference>
<dbReference type="PhylomeDB" id="A7RXS4"/>
<dbReference type="PANTHER" id="PTHR24409:SF331">
    <property type="entry name" value="ZINC FINGER PROTEIN 322A"/>
    <property type="match status" value="1"/>
</dbReference>
<comment type="similarity">
    <text evidence="2">Belongs to the krueppel C2H2-type zinc-finger protein family.</text>
</comment>
<keyword evidence="14" id="KW-1185">Reference proteome</keyword>
<dbReference type="FunFam" id="3.30.160.60:FF:001498">
    <property type="entry name" value="Zinc finger protein 404"/>
    <property type="match status" value="1"/>
</dbReference>
<evidence type="ECO:0000256" key="4">
    <source>
        <dbReference type="ARBA" id="ARBA00022737"/>
    </source>
</evidence>
<dbReference type="GO" id="GO:0005634">
    <property type="term" value="C:nucleus"/>
    <property type="evidence" value="ECO:0007669"/>
    <property type="project" value="UniProtKB-SubCell"/>
</dbReference>
<dbReference type="PROSITE" id="PS50157">
    <property type="entry name" value="ZINC_FINGER_C2H2_2"/>
    <property type="match status" value="6"/>
</dbReference>
<dbReference type="SUPFAM" id="SSF57667">
    <property type="entry name" value="beta-beta-alpha zinc fingers"/>
    <property type="match status" value="4"/>
</dbReference>
<reference evidence="13 14" key="1">
    <citation type="journal article" date="2007" name="Science">
        <title>Sea anemone genome reveals ancestral eumetazoan gene repertoire and genomic organization.</title>
        <authorList>
            <person name="Putnam N.H."/>
            <person name="Srivastava M."/>
            <person name="Hellsten U."/>
            <person name="Dirks B."/>
            <person name="Chapman J."/>
            <person name="Salamov A."/>
            <person name="Terry A."/>
            <person name="Shapiro H."/>
            <person name="Lindquist E."/>
            <person name="Kapitonov V.V."/>
            <person name="Jurka J."/>
            <person name="Genikhovich G."/>
            <person name="Grigoriev I.V."/>
            <person name="Lucas S.M."/>
            <person name="Steele R.E."/>
            <person name="Finnerty J.R."/>
            <person name="Technau U."/>
            <person name="Martindale M.Q."/>
            <person name="Rokhsar D.S."/>
        </authorList>
    </citation>
    <scope>NUCLEOTIDE SEQUENCE [LARGE SCALE GENOMIC DNA]</scope>
    <source>
        <strain evidence="14">CH2 X CH6</strain>
    </source>
</reference>
<keyword evidence="5 11" id="KW-0863">Zinc-finger</keyword>
<keyword evidence="4" id="KW-0677">Repeat</keyword>
<evidence type="ECO:0000256" key="1">
    <source>
        <dbReference type="ARBA" id="ARBA00004123"/>
    </source>
</evidence>
<evidence type="ECO:0000313" key="13">
    <source>
        <dbReference type="EMBL" id="EDO43672.1"/>
    </source>
</evidence>